<dbReference type="Gene3D" id="1.20.1260.60">
    <property type="entry name" value="Vacuolar protein sorting-associated protein Ist1"/>
    <property type="match status" value="1"/>
</dbReference>
<organism evidence="1 2">
    <name type="scientific">Rotaria sordida</name>
    <dbReference type="NCBI Taxonomy" id="392033"/>
    <lineage>
        <taxon>Eukaryota</taxon>
        <taxon>Metazoa</taxon>
        <taxon>Spiralia</taxon>
        <taxon>Gnathifera</taxon>
        <taxon>Rotifera</taxon>
        <taxon>Eurotatoria</taxon>
        <taxon>Bdelloidea</taxon>
        <taxon>Philodinida</taxon>
        <taxon>Philodinidae</taxon>
        <taxon>Rotaria</taxon>
    </lineage>
</organism>
<proteinExistence type="predicted"/>
<dbReference type="EMBL" id="CAJNOL010001927">
    <property type="protein sequence ID" value="CAF1438626.1"/>
    <property type="molecule type" value="Genomic_DNA"/>
</dbReference>
<name>A0A815NUY4_9BILA</name>
<gene>
    <name evidence="1" type="ORF">JXQ802_LOCUS36858</name>
</gene>
<protein>
    <submittedName>
        <fullName evidence="1">Uncharacterized protein</fullName>
    </submittedName>
</protein>
<accession>A0A815NUY4</accession>
<sequence length="53" mass="6255">MPNNKWTADLKTILQVAKARLDVREKKKTEQVAKERYTVADYVRNNKVPRARI</sequence>
<reference evidence="1" key="1">
    <citation type="submission" date="2021-02" db="EMBL/GenBank/DDBJ databases">
        <authorList>
            <person name="Nowell W R."/>
        </authorList>
    </citation>
    <scope>NUCLEOTIDE SEQUENCE</scope>
</reference>
<comment type="caution">
    <text evidence="1">The sequence shown here is derived from an EMBL/GenBank/DDBJ whole genome shotgun (WGS) entry which is preliminary data.</text>
</comment>
<evidence type="ECO:0000313" key="2">
    <source>
        <dbReference type="Proteomes" id="UP000663870"/>
    </source>
</evidence>
<dbReference type="Proteomes" id="UP000663870">
    <property type="component" value="Unassembled WGS sequence"/>
</dbReference>
<dbReference type="InterPro" id="IPR042277">
    <property type="entry name" value="IST1-like"/>
</dbReference>
<keyword evidence="2" id="KW-1185">Reference proteome</keyword>
<feature type="non-terminal residue" evidence="1">
    <location>
        <position position="53"/>
    </location>
</feature>
<evidence type="ECO:0000313" key="1">
    <source>
        <dbReference type="EMBL" id="CAF1438626.1"/>
    </source>
</evidence>
<dbReference type="AlphaFoldDB" id="A0A815NUY4"/>